<accession>A0ABT1FYW7</accession>
<evidence type="ECO:0000313" key="2">
    <source>
        <dbReference type="EMBL" id="MCP1386944.1"/>
    </source>
</evidence>
<organism evidence="2 3">
    <name type="scientific">Corynebacterium stercoris</name>
    <dbReference type="NCBI Taxonomy" id="2943490"/>
    <lineage>
        <taxon>Bacteria</taxon>
        <taxon>Bacillati</taxon>
        <taxon>Actinomycetota</taxon>
        <taxon>Actinomycetes</taxon>
        <taxon>Mycobacteriales</taxon>
        <taxon>Corynebacteriaceae</taxon>
        <taxon>Corynebacterium</taxon>
    </lineage>
</organism>
<name>A0ABT1FYW7_9CORY</name>
<dbReference type="Proteomes" id="UP001204000">
    <property type="component" value="Unassembled WGS sequence"/>
</dbReference>
<feature type="compositionally biased region" description="Low complexity" evidence="1">
    <location>
        <begin position="8"/>
        <end position="19"/>
    </location>
</feature>
<dbReference type="RefSeq" id="WP_253575766.1">
    <property type="nucleotide sequence ID" value="NZ_JAMFTQ010000001.1"/>
</dbReference>
<dbReference type="EMBL" id="JAMFTQ010000001">
    <property type="protein sequence ID" value="MCP1386944.1"/>
    <property type="molecule type" value="Genomic_DNA"/>
</dbReference>
<sequence>MTPAHKSTPAVAPTTTGATEKLSHGISTRHVTPKPIALHLPNKGRDRVTNWCGEKLAPNDTRIVFVSAANYRDLSGESHPAQLCPDCVGAKIAHAEAERRKREERLRLQQAAEQASRRQAREAEMHYELVDAYRAGDTETVKKLLDAFLAEDDATLAKLGVSSWAELNDDE</sequence>
<proteinExistence type="predicted"/>
<evidence type="ECO:0000256" key="1">
    <source>
        <dbReference type="SAM" id="MobiDB-lite"/>
    </source>
</evidence>
<keyword evidence="3" id="KW-1185">Reference proteome</keyword>
<comment type="caution">
    <text evidence="2">The sequence shown here is derived from an EMBL/GenBank/DDBJ whole genome shotgun (WGS) entry which is preliminary data.</text>
</comment>
<feature type="region of interest" description="Disordered" evidence="1">
    <location>
        <begin position="1"/>
        <end position="30"/>
    </location>
</feature>
<gene>
    <name evidence="2" type="ORF">M5J20_01875</name>
</gene>
<evidence type="ECO:0000313" key="3">
    <source>
        <dbReference type="Proteomes" id="UP001204000"/>
    </source>
</evidence>
<reference evidence="2" key="1">
    <citation type="submission" date="2022-05" db="EMBL/GenBank/DDBJ databases">
        <title>Corynebacterium sp. TA-R-1 sp. nov., isolated from human feces.</title>
        <authorList>
            <person name="Shamsuzzaman M."/>
            <person name="Dahal R.H."/>
        </authorList>
    </citation>
    <scope>NUCLEOTIDE SEQUENCE</scope>
    <source>
        <strain evidence="2">TA-R-1</strain>
    </source>
</reference>
<protein>
    <submittedName>
        <fullName evidence="2">Uncharacterized protein</fullName>
    </submittedName>
</protein>